<evidence type="ECO:0008006" key="4">
    <source>
        <dbReference type="Google" id="ProtNLM"/>
    </source>
</evidence>
<dbReference type="InterPro" id="IPR018750">
    <property type="entry name" value="DUF2306_membrane"/>
</dbReference>
<reference evidence="3" key="1">
    <citation type="submission" date="2017-08" db="EMBL/GenBank/DDBJ databases">
        <title>A dynamic microbial community with high functional redundancy inhabits the cold, oxic subseafloor aquifer.</title>
        <authorList>
            <person name="Tully B.J."/>
            <person name="Wheat C.G."/>
            <person name="Glazer B.T."/>
            <person name="Huber J.A."/>
        </authorList>
    </citation>
    <scope>NUCLEOTIDE SEQUENCE [LARGE SCALE GENOMIC DNA]</scope>
</reference>
<evidence type="ECO:0000313" key="2">
    <source>
        <dbReference type="EMBL" id="PCI74179.1"/>
    </source>
</evidence>
<keyword evidence="1" id="KW-0472">Membrane</keyword>
<accession>A0A2A4WWD8</accession>
<dbReference type="Proteomes" id="UP000218767">
    <property type="component" value="Unassembled WGS sequence"/>
</dbReference>
<proteinExistence type="predicted"/>
<feature type="transmembrane region" description="Helical" evidence="1">
    <location>
        <begin position="21"/>
        <end position="39"/>
    </location>
</feature>
<gene>
    <name evidence="2" type="ORF">COB20_15465</name>
</gene>
<sequence>MAYRHIRAGNVRIHQDWMIRSYALTLAAVTLRIYIPIGQISGYDFEESHQAIAWLCWVPHLIIAEWFILPLSNKKPVLSQTISRGNQTA</sequence>
<protein>
    <recommendedName>
        <fullName evidence="4">DUF2306 domain-containing protein</fullName>
    </recommendedName>
</protein>
<evidence type="ECO:0000256" key="1">
    <source>
        <dbReference type="SAM" id="Phobius"/>
    </source>
</evidence>
<comment type="caution">
    <text evidence="2">The sequence shown here is derived from an EMBL/GenBank/DDBJ whole genome shotgun (WGS) entry which is preliminary data.</text>
</comment>
<dbReference type="EMBL" id="NVUL01000107">
    <property type="protein sequence ID" value="PCI74179.1"/>
    <property type="molecule type" value="Genomic_DNA"/>
</dbReference>
<organism evidence="2 3">
    <name type="scientific">SAR86 cluster bacterium</name>
    <dbReference type="NCBI Taxonomy" id="2030880"/>
    <lineage>
        <taxon>Bacteria</taxon>
        <taxon>Pseudomonadati</taxon>
        <taxon>Pseudomonadota</taxon>
        <taxon>Gammaproteobacteria</taxon>
        <taxon>SAR86 cluster</taxon>
    </lineage>
</organism>
<dbReference type="Pfam" id="PF10067">
    <property type="entry name" value="DUF2306"/>
    <property type="match status" value="1"/>
</dbReference>
<dbReference type="AlphaFoldDB" id="A0A2A4WWD8"/>
<keyword evidence="1" id="KW-1133">Transmembrane helix</keyword>
<evidence type="ECO:0000313" key="3">
    <source>
        <dbReference type="Proteomes" id="UP000218767"/>
    </source>
</evidence>
<keyword evidence="1" id="KW-0812">Transmembrane</keyword>
<name>A0A2A4WWD8_9GAMM</name>
<feature type="transmembrane region" description="Helical" evidence="1">
    <location>
        <begin position="51"/>
        <end position="69"/>
    </location>
</feature>